<dbReference type="Pfam" id="PF00916">
    <property type="entry name" value="Sulfate_transp"/>
    <property type="match status" value="1"/>
</dbReference>
<dbReference type="SMART" id="SM00228">
    <property type="entry name" value="PDZ"/>
    <property type="match status" value="1"/>
</dbReference>
<feature type="transmembrane region" description="Helical" evidence="5">
    <location>
        <begin position="195"/>
        <end position="219"/>
    </location>
</feature>
<keyword evidence="4 5" id="KW-0472">Membrane</keyword>
<feature type="transmembrane region" description="Helical" evidence="5">
    <location>
        <begin position="148"/>
        <end position="167"/>
    </location>
</feature>
<dbReference type="GO" id="GO:0016020">
    <property type="term" value="C:membrane"/>
    <property type="evidence" value="ECO:0007669"/>
    <property type="project" value="UniProtKB-SubCell"/>
</dbReference>
<organism evidence="7 8">
    <name type="scientific">Mycetomoellerius zeteki</name>
    <dbReference type="NCBI Taxonomy" id="64791"/>
    <lineage>
        <taxon>Eukaryota</taxon>
        <taxon>Metazoa</taxon>
        <taxon>Ecdysozoa</taxon>
        <taxon>Arthropoda</taxon>
        <taxon>Hexapoda</taxon>
        <taxon>Insecta</taxon>
        <taxon>Pterygota</taxon>
        <taxon>Neoptera</taxon>
        <taxon>Endopterygota</taxon>
        <taxon>Hymenoptera</taxon>
        <taxon>Apocrita</taxon>
        <taxon>Aculeata</taxon>
        <taxon>Formicoidea</taxon>
        <taxon>Formicidae</taxon>
        <taxon>Myrmicinae</taxon>
        <taxon>Mycetomoellerius</taxon>
    </lineage>
</organism>
<evidence type="ECO:0000256" key="2">
    <source>
        <dbReference type="ARBA" id="ARBA00022692"/>
    </source>
</evidence>
<protein>
    <submittedName>
        <fullName evidence="7">Sodium-independent sulfate anion transporter</fullName>
    </submittedName>
</protein>
<feature type="domain" description="PDZ" evidence="6">
    <location>
        <begin position="668"/>
        <end position="738"/>
    </location>
</feature>
<dbReference type="Gene3D" id="2.30.42.10">
    <property type="match status" value="1"/>
</dbReference>
<dbReference type="SUPFAM" id="SSF50156">
    <property type="entry name" value="PDZ domain-like"/>
    <property type="match status" value="1"/>
</dbReference>
<evidence type="ECO:0000256" key="1">
    <source>
        <dbReference type="ARBA" id="ARBA00004141"/>
    </source>
</evidence>
<feature type="transmembrane region" description="Helical" evidence="5">
    <location>
        <begin position="509"/>
        <end position="542"/>
    </location>
</feature>
<evidence type="ECO:0000256" key="5">
    <source>
        <dbReference type="SAM" id="Phobius"/>
    </source>
</evidence>
<dbReference type="InterPro" id="IPR001478">
    <property type="entry name" value="PDZ"/>
</dbReference>
<dbReference type="STRING" id="64791.A0A151WP73"/>
<keyword evidence="3 5" id="KW-1133">Transmembrane helix</keyword>
<evidence type="ECO:0000256" key="3">
    <source>
        <dbReference type="ARBA" id="ARBA00022989"/>
    </source>
</evidence>
<evidence type="ECO:0000313" key="8">
    <source>
        <dbReference type="Proteomes" id="UP000075809"/>
    </source>
</evidence>
<accession>A0A151WP73</accession>
<dbReference type="EMBL" id="KQ982877">
    <property type="protein sequence ID" value="KYQ49702.1"/>
    <property type="molecule type" value="Genomic_DNA"/>
</dbReference>
<dbReference type="SUPFAM" id="SSF50729">
    <property type="entry name" value="PH domain-like"/>
    <property type="match status" value="1"/>
</dbReference>
<evidence type="ECO:0000256" key="4">
    <source>
        <dbReference type="ARBA" id="ARBA00023136"/>
    </source>
</evidence>
<feature type="transmembrane region" description="Helical" evidence="5">
    <location>
        <begin position="454"/>
        <end position="474"/>
    </location>
</feature>
<feature type="transmembrane region" description="Helical" evidence="5">
    <location>
        <begin position="479"/>
        <end position="497"/>
    </location>
</feature>
<sequence>MSKYNINEEYDMENRREVTLTGFSSNAIDDVLRSNNNEPNTLNGNPSSAHAITKDAKIVNLEVPQNSNTSALCTSGRRWLYRRVRRSCRRKLLFKRIPILTWLPNYQKEYVVSDLVAGITVGLTVIPQAIAYANVAGLPLQHTIFKKYYGLYSSFMACFVYTIFGSWKDVPVGPTAIAAILTRETLQKAHLGPDFAILLCFISGCVSLLMGILQLVYLLDFISGPVSVGFTSAASIIIATSQVKDILGLKVTGTKFVQVWQSIFEHIGETRRWDTTLGIVCIIVLLLLRKVKDLPVVPKNTKVPSRFQQVITKSFWLISTARNIIIVILCAVMCWLLEKHLGESPVILTGHVKQGLPEFRLPPFEAQVGNETYTFIDMISALGTGCLVVPMLSLLETISIAKVFSEGKSVDATQEMLALGACNVVSSFVSSMPVSGGLSRGAVNHSSGVKTTLGGVYTGLLVLISLQFLTPYLYYIPKAALAAVIIAAVVFMVEFQVVKPMWRSKKIDLIPAITTFLCCLFIRLELGIVIGIGINLLFLLYASARPTLRVHKATSISGCEYLVITPDRSLVFPSVEYVRTVISKQGLREGTAVPVVIDSTHIQAADFTAAKARIPALATEFYNLKSILGDDILREILLSVLLQCSKFNFKLNLRNAAFLDDTWQMPKCVALELVPCKSLGISVCFTNEKALVVNVNEKSVAAEDNKVEVGDVLDEINENVINGDSKGKLRKIMKKASGQPIMLHIIKHSTKKCCELYEPIVQLIKNSGIESMKPLIQISQLDQVEETTKKSQSSKLGSKTLSSGFSVKYCGSVHVGTEGDVKQIEKAIWRLLKSGEEKQVPVRFECLEIGIAVTREVDNQTICKQSYMEISSCGRTINIPDYFAFIAGETNCNMATKFDAYIFYHQNDVEVQQILQSLGQGFQRTHFAV</sequence>
<name>A0A151WP73_9HYME</name>
<dbReference type="Proteomes" id="UP000075809">
    <property type="component" value="Unassembled WGS sequence"/>
</dbReference>
<evidence type="ECO:0000313" key="7">
    <source>
        <dbReference type="EMBL" id="KYQ49702.1"/>
    </source>
</evidence>
<dbReference type="InterPro" id="IPR011993">
    <property type="entry name" value="PH-like_dom_sf"/>
</dbReference>
<dbReference type="GO" id="GO:0055085">
    <property type="term" value="P:transmembrane transport"/>
    <property type="evidence" value="ECO:0007669"/>
    <property type="project" value="InterPro"/>
</dbReference>
<dbReference type="PROSITE" id="PS50106">
    <property type="entry name" value="PDZ"/>
    <property type="match status" value="1"/>
</dbReference>
<dbReference type="AlphaFoldDB" id="A0A151WP73"/>
<proteinExistence type="predicted"/>
<dbReference type="Gene3D" id="2.30.29.30">
    <property type="entry name" value="Pleckstrin-homology domain (PH domain)/Phosphotyrosine-binding domain (PTB)"/>
    <property type="match status" value="1"/>
</dbReference>
<dbReference type="InterPro" id="IPR011547">
    <property type="entry name" value="SLC26A/SulP_dom"/>
</dbReference>
<dbReference type="InterPro" id="IPR036034">
    <property type="entry name" value="PDZ_sf"/>
</dbReference>
<keyword evidence="2 5" id="KW-0812">Transmembrane</keyword>
<dbReference type="PANTHER" id="PTHR11814">
    <property type="entry name" value="SULFATE TRANSPORTER"/>
    <property type="match status" value="1"/>
</dbReference>
<feature type="transmembrane region" description="Helical" evidence="5">
    <location>
        <begin position="315"/>
        <end position="338"/>
    </location>
</feature>
<comment type="subcellular location">
    <subcellularLocation>
        <location evidence="1">Membrane</location>
        <topology evidence="1">Multi-pass membrane protein</topology>
    </subcellularLocation>
</comment>
<keyword evidence="8" id="KW-1185">Reference proteome</keyword>
<gene>
    <name evidence="7" type="ORF">ALC60_11236</name>
</gene>
<evidence type="ECO:0000259" key="6">
    <source>
        <dbReference type="PROSITE" id="PS50106"/>
    </source>
</evidence>
<dbReference type="InterPro" id="IPR001902">
    <property type="entry name" value="SLC26A/SulP_fam"/>
</dbReference>
<feature type="transmembrane region" description="Helical" evidence="5">
    <location>
        <begin position="373"/>
        <end position="395"/>
    </location>
</feature>
<reference evidence="7 8" key="1">
    <citation type="submission" date="2015-09" db="EMBL/GenBank/DDBJ databases">
        <title>Trachymyrmex zeteki WGS genome.</title>
        <authorList>
            <person name="Nygaard S."/>
            <person name="Hu H."/>
            <person name="Boomsma J."/>
            <person name="Zhang G."/>
        </authorList>
    </citation>
    <scope>NUCLEOTIDE SEQUENCE [LARGE SCALE GENOMIC DNA]</scope>
    <source>
        <strain evidence="7">Tzet28-1</strain>
        <tissue evidence="7">Whole body</tissue>
    </source>
</reference>